<comment type="caution">
    <text evidence="2">The sequence shown here is derived from an EMBL/GenBank/DDBJ whole genome shotgun (WGS) entry which is preliminary data.</text>
</comment>
<feature type="compositionally biased region" description="Basic and acidic residues" evidence="1">
    <location>
        <begin position="1105"/>
        <end position="1137"/>
    </location>
</feature>
<feature type="compositionally biased region" description="Basic and acidic residues" evidence="1">
    <location>
        <begin position="1255"/>
        <end position="1269"/>
    </location>
</feature>
<feature type="region of interest" description="Disordered" evidence="1">
    <location>
        <begin position="614"/>
        <end position="677"/>
    </location>
</feature>
<keyword evidence="3" id="KW-1185">Reference proteome</keyword>
<feature type="region of interest" description="Disordered" evidence="1">
    <location>
        <begin position="1242"/>
        <end position="1277"/>
    </location>
</feature>
<name>A0AAV3Y390_9GAST</name>
<feature type="compositionally biased region" description="Basic and acidic residues" evidence="1">
    <location>
        <begin position="961"/>
        <end position="982"/>
    </location>
</feature>
<feature type="compositionally biased region" description="Basic and acidic residues" evidence="1">
    <location>
        <begin position="815"/>
        <end position="840"/>
    </location>
</feature>
<feature type="compositionally biased region" description="Basic residues" evidence="1">
    <location>
        <begin position="1192"/>
        <end position="1207"/>
    </location>
</feature>
<feature type="region of interest" description="Disordered" evidence="1">
    <location>
        <begin position="1329"/>
        <end position="1348"/>
    </location>
</feature>
<feature type="compositionally biased region" description="Basic and acidic residues" evidence="1">
    <location>
        <begin position="1003"/>
        <end position="1096"/>
    </location>
</feature>
<feature type="compositionally biased region" description="Basic residues" evidence="1">
    <location>
        <begin position="841"/>
        <end position="852"/>
    </location>
</feature>
<accession>A0AAV3Y390</accession>
<evidence type="ECO:0000313" key="2">
    <source>
        <dbReference type="EMBL" id="GFN77670.1"/>
    </source>
</evidence>
<organism evidence="2 3">
    <name type="scientific">Plakobranchus ocellatus</name>
    <dbReference type="NCBI Taxonomy" id="259542"/>
    <lineage>
        <taxon>Eukaryota</taxon>
        <taxon>Metazoa</taxon>
        <taxon>Spiralia</taxon>
        <taxon>Lophotrochozoa</taxon>
        <taxon>Mollusca</taxon>
        <taxon>Gastropoda</taxon>
        <taxon>Heterobranchia</taxon>
        <taxon>Euthyneura</taxon>
        <taxon>Panpulmonata</taxon>
        <taxon>Sacoglossa</taxon>
        <taxon>Placobranchoidea</taxon>
        <taxon>Plakobranchidae</taxon>
        <taxon>Plakobranchus</taxon>
    </lineage>
</organism>
<feature type="compositionally biased region" description="Basic and acidic residues" evidence="1">
    <location>
        <begin position="905"/>
        <end position="938"/>
    </location>
</feature>
<feature type="compositionally biased region" description="Basic and acidic residues" evidence="1">
    <location>
        <begin position="668"/>
        <end position="677"/>
    </location>
</feature>
<feature type="compositionally biased region" description="Basic and acidic residues" evidence="1">
    <location>
        <begin position="32"/>
        <end position="53"/>
    </location>
</feature>
<feature type="compositionally biased region" description="Basic residues" evidence="1">
    <location>
        <begin position="948"/>
        <end position="960"/>
    </location>
</feature>
<sequence length="1348" mass="149968">MEEEKVALETNTAVECGTTENDKTQNLTGLEENDRSQSKTEESVNKIEGKEFQDGQNKSASALELGFESVSDTRSDEDPTEEVEEEVEYYESISEEEPEAAGDVDDISSAEDESFADTVATYSFTDLPFVPKSEFSSELRDTVKEKKFDSEENNFNRKPFSSAVSTVGEKHPSEFVHNADFSVPPPNFHYFTNENRPVDFSNYGYGQPGYSAEQNGQQTWHTDQANNLQANFAYNQQYYGQAGYQNYSQAAYPNYSQAGYGAQQSYSEPSIGFQSQADHNISQPQVSLQTGHEQVYGGQSFPFAAQGGSTSSEVASWNTNSGVLAKSDKSVFNSVGVDSALKKDIPSNSVKISEDQTSDKIVNSEEAAGETKVSSGATKNLSSAADWFDENGDPVQGAFDFVASEDTAASVDNKSSKVEYVFSVRNPKSVKDSSCTSVTDSGVLDNSGTVGNKHLVTGKTTLSLSEQIAAERAKVSEKVITGDEEKKLYEASKSREEYKEALQAALATTALAKVTPSTSKLLAENAATQKERISRFKRNQFTNQKPEVQADPVLTAIQPQKTQEEVALESQAITEILKEVQHGAARAKQYGALAWQKSRVPVVNKTFLHNTLVSTLREPYRPPGKRGGRATQGLHDRGDDSRSSSSSRSSRSYSSRSSSRSSYSSNSDRSRSRDDHGPRGYYDEAWAAYAAHYGYPWMGPEAYAMYYGPEGWPMEAYDAMYYGNPQAWADYEAFYGPQNFNPRARGRGFRGRGRDRGRGMEFRGRGRGWDMEFRGRGRGMEFRGGPPRGFPFPQQFRGMGPRESRSRQFSRSRSRSRESVSDREFREGVNYERKSRDHSRAGSRKSQSRSRSRSPVAGKHSRDSKSRSLSKDGREGKPGNESNDKSKKKKKKKKKHRKSKKSKGKEKDGSSNDQSSKQEEKDSNVNEDSSQKAARDKEFEEVEEGKSKSKKSKKHSKHKSRGEDTKRKDISEDGKSEEKTSDGTDSQTGVSLHGNKERRKKEKEKSSKIKGGEVKDFREKDMGSKKSESRSREQSRAASEEAYGKHARKLSKDNEIKGKLSSRSDKGFDVDRTKTSYGGREEGFQSDKYHDEESFRKHIKGRQRKKDDVEESRQRKDGRDRDSREKLGEAVENDLRLKLKAKRQRSLLQDAGQNSSALNKESGFFDSPREKITDLDNPETSLGQPPSLPGSGKKKVVKKKIVKKKKKDGVQQELTDESNPAASDGKPKVKRIVKRKIIVKRKKVKAGESVPGADSVKDSTGEGQTRPDAEGQDGTKIVSEEVGDVTCGKRKRIVKRKIIVKRKKLKVSRDTEETATAGDITAVSVCDEPVEAESKSEHHVQSGEKPAS</sequence>
<feature type="compositionally biased region" description="Basic residues" evidence="1">
    <location>
        <begin position="886"/>
        <end position="904"/>
    </location>
</feature>
<feature type="region of interest" description="Disordered" evidence="1">
    <location>
        <begin position="1"/>
        <end position="113"/>
    </location>
</feature>
<feature type="region of interest" description="Disordered" evidence="1">
    <location>
        <begin position="775"/>
        <end position="1229"/>
    </location>
</feature>
<protein>
    <submittedName>
        <fullName evidence="2">Uncharacterized protein</fullName>
    </submittedName>
</protein>
<dbReference type="EMBL" id="BLXT01000501">
    <property type="protein sequence ID" value="GFN77670.1"/>
    <property type="molecule type" value="Genomic_DNA"/>
</dbReference>
<dbReference type="PANTHER" id="PTHR34769:SF1">
    <property type="entry name" value="RNA POLYMERASE I AND III SUBUNIT D"/>
    <property type="match status" value="1"/>
</dbReference>
<proteinExistence type="predicted"/>
<gene>
    <name evidence="2" type="ORF">PoB_000417600</name>
</gene>
<feature type="compositionally biased region" description="Basic and acidic residues" evidence="1">
    <location>
        <begin position="860"/>
        <end position="885"/>
    </location>
</feature>
<feature type="compositionally biased region" description="Acidic residues" evidence="1">
    <location>
        <begin position="78"/>
        <end position="113"/>
    </location>
</feature>
<feature type="compositionally biased region" description="Low complexity" evidence="1">
    <location>
        <begin position="643"/>
        <end position="667"/>
    </location>
</feature>
<reference evidence="2 3" key="1">
    <citation type="journal article" date="2021" name="Elife">
        <title>Chloroplast acquisition without the gene transfer in kleptoplastic sea slugs, Plakobranchus ocellatus.</title>
        <authorList>
            <person name="Maeda T."/>
            <person name="Takahashi S."/>
            <person name="Yoshida T."/>
            <person name="Shimamura S."/>
            <person name="Takaki Y."/>
            <person name="Nagai Y."/>
            <person name="Toyoda A."/>
            <person name="Suzuki Y."/>
            <person name="Arimoto A."/>
            <person name="Ishii H."/>
            <person name="Satoh N."/>
            <person name="Nishiyama T."/>
            <person name="Hasebe M."/>
            <person name="Maruyama T."/>
            <person name="Minagawa J."/>
            <person name="Obokata J."/>
            <person name="Shigenobu S."/>
        </authorList>
    </citation>
    <scope>NUCLEOTIDE SEQUENCE [LARGE SCALE GENOMIC DNA]</scope>
</reference>
<feature type="compositionally biased region" description="Basic and acidic residues" evidence="1">
    <location>
        <begin position="1332"/>
        <end position="1348"/>
    </location>
</feature>
<dbReference type="InterPro" id="IPR038948">
    <property type="entry name" value="POLR1D-like"/>
</dbReference>
<dbReference type="PANTHER" id="PTHR34769">
    <property type="entry name" value="RCG42593, ISOFORM CRA_A"/>
    <property type="match status" value="1"/>
</dbReference>
<evidence type="ECO:0000256" key="1">
    <source>
        <dbReference type="SAM" id="MobiDB-lite"/>
    </source>
</evidence>
<dbReference type="Proteomes" id="UP000735302">
    <property type="component" value="Unassembled WGS sequence"/>
</dbReference>
<evidence type="ECO:0000313" key="3">
    <source>
        <dbReference type="Proteomes" id="UP000735302"/>
    </source>
</evidence>